<gene>
    <name evidence="1" type="ORF">PGQ11_010243</name>
</gene>
<organism evidence="1 2">
    <name type="scientific">Apiospora arundinis</name>
    <dbReference type="NCBI Taxonomy" id="335852"/>
    <lineage>
        <taxon>Eukaryota</taxon>
        <taxon>Fungi</taxon>
        <taxon>Dikarya</taxon>
        <taxon>Ascomycota</taxon>
        <taxon>Pezizomycotina</taxon>
        <taxon>Sordariomycetes</taxon>
        <taxon>Xylariomycetidae</taxon>
        <taxon>Amphisphaeriales</taxon>
        <taxon>Apiosporaceae</taxon>
        <taxon>Apiospora</taxon>
    </lineage>
</organism>
<evidence type="ECO:0000313" key="2">
    <source>
        <dbReference type="Proteomes" id="UP001390339"/>
    </source>
</evidence>
<evidence type="ECO:0000313" key="1">
    <source>
        <dbReference type="EMBL" id="KAK8859509.1"/>
    </source>
</evidence>
<sequence>MAKHFRDMWKLNDSQIYNRDIRTEKFVDGRLVDFVASWTQSHILLDLLHEDDKRDSRLEDLAMFDDMITEDDVKTSLEALPNIQYREKLRSGRGLV</sequence>
<dbReference type="Proteomes" id="UP001390339">
    <property type="component" value="Unassembled WGS sequence"/>
</dbReference>
<name>A0ABR2I944_9PEZI</name>
<dbReference type="EMBL" id="JAPCWZ010000006">
    <property type="protein sequence ID" value="KAK8859509.1"/>
    <property type="molecule type" value="Genomic_DNA"/>
</dbReference>
<keyword evidence="2" id="KW-1185">Reference proteome</keyword>
<protein>
    <submittedName>
        <fullName evidence="1">Kinetochore Sim4 complex subunit FTA2-domain-containing protein</fullName>
    </submittedName>
</protein>
<accession>A0ABR2I944</accession>
<reference evidence="1 2" key="1">
    <citation type="journal article" date="2024" name="IMA Fungus">
        <title>Apiospora arundinis, a panoply of carbohydrate-active enzymes and secondary metabolites.</title>
        <authorList>
            <person name="Sorensen T."/>
            <person name="Petersen C."/>
            <person name="Muurmann A.T."/>
            <person name="Christiansen J.V."/>
            <person name="Brundto M.L."/>
            <person name="Overgaard C.K."/>
            <person name="Boysen A.T."/>
            <person name="Wollenberg R.D."/>
            <person name="Larsen T.O."/>
            <person name="Sorensen J.L."/>
            <person name="Nielsen K.L."/>
            <person name="Sondergaard T.E."/>
        </authorList>
    </citation>
    <scope>NUCLEOTIDE SEQUENCE [LARGE SCALE GENOMIC DNA]</scope>
    <source>
        <strain evidence="1 2">AAU 773</strain>
    </source>
</reference>
<comment type="caution">
    <text evidence="1">The sequence shown here is derived from an EMBL/GenBank/DDBJ whole genome shotgun (WGS) entry which is preliminary data.</text>
</comment>
<proteinExistence type="predicted"/>